<evidence type="ECO:0000313" key="1">
    <source>
        <dbReference type="EMBL" id="SDB25113.1"/>
    </source>
</evidence>
<name>A0A1G6BWU3_9HYPH</name>
<dbReference type="PIRSF" id="PIRSF022704">
    <property type="entry name" value="UCP022704"/>
    <property type="match status" value="1"/>
</dbReference>
<dbReference type="Gene3D" id="2.60.120.200">
    <property type="match status" value="1"/>
</dbReference>
<dbReference type="EMBL" id="FMXQ01000003">
    <property type="protein sequence ID" value="SDB25113.1"/>
    <property type="molecule type" value="Genomic_DNA"/>
</dbReference>
<dbReference type="InterPro" id="IPR015987">
    <property type="entry name" value="UCP022704"/>
</dbReference>
<proteinExistence type="predicted"/>
<keyword evidence="2" id="KW-1185">Reference proteome</keyword>
<dbReference type="SUPFAM" id="SSF49899">
    <property type="entry name" value="Concanavalin A-like lectins/glucanases"/>
    <property type="match status" value="1"/>
</dbReference>
<dbReference type="InterPro" id="IPR013320">
    <property type="entry name" value="ConA-like_dom_sf"/>
</dbReference>
<protein>
    <recommendedName>
        <fullName evidence="3">Regulation of enolase protein 1, concanavalin A-like superfamily</fullName>
    </recommendedName>
</protein>
<dbReference type="PANTHER" id="PTHR35332">
    <property type="entry name" value="REGULATION OF ENOLASE PROTEIN 1"/>
    <property type="match status" value="1"/>
</dbReference>
<evidence type="ECO:0000313" key="2">
    <source>
        <dbReference type="Proteomes" id="UP000199071"/>
    </source>
</evidence>
<dbReference type="PANTHER" id="PTHR35332:SF2">
    <property type="entry name" value="REGULATION OF ENOLASE PROTEIN 1"/>
    <property type="match status" value="1"/>
</dbReference>
<dbReference type="AlphaFoldDB" id="A0A1G6BWU3"/>
<dbReference type="Pfam" id="PF07081">
    <property type="entry name" value="DUF1349"/>
    <property type="match status" value="1"/>
</dbReference>
<accession>A0A1G6BWU3</accession>
<evidence type="ECO:0008006" key="3">
    <source>
        <dbReference type="Google" id="ProtNLM"/>
    </source>
</evidence>
<organism evidence="1 2">
    <name type="scientific">Bauldia litoralis</name>
    <dbReference type="NCBI Taxonomy" id="665467"/>
    <lineage>
        <taxon>Bacteria</taxon>
        <taxon>Pseudomonadati</taxon>
        <taxon>Pseudomonadota</taxon>
        <taxon>Alphaproteobacteria</taxon>
        <taxon>Hyphomicrobiales</taxon>
        <taxon>Kaistiaceae</taxon>
        <taxon>Bauldia</taxon>
    </lineage>
</organism>
<reference evidence="1 2" key="1">
    <citation type="submission" date="2016-10" db="EMBL/GenBank/DDBJ databases">
        <authorList>
            <person name="de Groot N.N."/>
        </authorList>
    </citation>
    <scope>NUCLEOTIDE SEQUENCE [LARGE SCALE GENOMIC DNA]</scope>
    <source>
        <strain evidence="1 2">ATCC 35022</strain>
    </source>
</reference>
<gene>
    <name evidence="1" type="ORF">SAMN02982931_01949</name>
</gene>
<dbReference type="STRING" id="665467.SAMN02982931_01949"/>
<dbReference type="InterPro" id="IPR009784">
    <property type="entry name" value="DUF1349"/>
</dbReference>
<sequence length="210" mass="23276">MIIPVKLGYGEILDRIMASDLNDLTKATWLNPPPEWRHDDSGLSVTTGHETDFWRETYYGFQRDSGHFLGAPVQGDFTAIVTFDGAYETLYDQAGLMLRLDEQRWLKAGIEFSDGVTNFSSVVTRGRSDWAVISVPRVTGPQSVRLTRIGEAVLLHFKDAGGSWHLMRVADFPADGEATIGIMACSPQRSGFRVLFNDFTVGPPIASPLH</sequence>
<dbReference type="Proteomes" id="UP000199071">
    <property type="component" value="Unassembled WGS sequence"/>
</dbReference>